<proteinExistence type="predicted"/>
<keyword evidence="2" id="KW-1185">Reference proteome</keyword>
<accession>A0AA37LDT5</accession>
<comment type="caution">
    <text evidence="1">The sequence shown here is derived from an EMBL/GenBank/DDBJ whole genome shotgun (WGS) entry which is preliminary data.</text>
</comment>
<dbReference type="AlphaFoldDB" id="A0AA37LDT5"/>
<name>A0AA37LDT5_9PEZI</name>
<dbReference type="GeneID" id="73325713"/>
<dbReference type="Proteomes" id="UP001055115">
    <property type="component" value="Unassembled WGS sequence"/>
</dbReference>
<evidence type="ECO:0000313" key="1">
    <source>
        <dbReference type="EMBL" id="GKT44730.1"/>
    </source>
</evidence>
<dbReference type="RefSeq" id="XP_049127080.1">
    <property type="nucleotide sequence ID" value="XM_049271123.1"/>
</dbReference>
<protein>
    <submittedName>
        <fullName evidence="1">Uncharacterized protein</fullName>
    </submittedName>
</protein>
<gene>
    <name evidence="1" type="ORF">ColSpa_04911</name>
</gene>
<organism evidence="1 2">
    <name type="scientific">Colletotrichum spaethianum</name>
    <dbReference type="NCBI Taxonomy" id="700344"/>
    <lineage>
        <taxon>Eukaryota</taxon>
        <taxon>Fungi</taxon>
        <taxon>Dikarya</taxon>
        <taxon>Ascomycota</taxon>
        <taxon>Pezizomycotina</taxon>
        <taxon>Sordariomycetes</taxon>
        <taxon>Hypocreomycetidae</taxon>
        <taxon>Glomerellales</taxon>
        <taxon>Glomerellaceae</taxon>
        <taxon>Colletotrichum</taxon>
        <taxon>Colletotrichum spaethianum species complex</taxon>
    </lineage>
</organism>
<evidence type="ECO:0000313" key="2">
    <source>
        <dbReference type="Proteomes" id="UP001055115"/>
    </source>
</evidence>
<reference evidence="1 2" key="1">
    <citation type="submission" date="2022-03" db="EMBL/GenBank/DDBJ databases">
        <title>Genome data of Colletotrichum spp.</title>
        <authorList>
            <person name="Utami Y.D."/>
            <person name="Hiruma K."/>
        </authorList>
    </citation>
    <scope>NUCLEOTIDE SEQUENCE [LARGE SCALE GENOMIC DNA]</scope>
    <source>
        <strain evidence="1 2">MAFF 239500</strain>
    </source>
</reference>
<dbReference type="EMBL" id="BQXU01000010">
    <property type="protein sequence ID" value="GKT44730.1"/>
    <property type="molecule type" value="Genomic_DNA"/>
</dbReference>
<sequence length="71" mass="8216">MPRDSTCSSKRRRFKVQSEFGNARGWRSRKNRPCDVCRKRKTVCVITTAPPFVGSGRVNIGTRGIRHIFYE</sequence>